<comment type="subcellular location">
    <subcellularLocation>
        <location evidence="1">Cell membrane</location>
        <topology evidence="1">Peripheral membrane protein</topology>
        <orientation evidence="1">Cytoplasmic side</orientation>
    </subcellularLocation>
</comment>
<comment type="function">
    <text evidence="1">Could be involved in insertion of integral membrane proteins into the membrane.</text>
</comment>
<gene>
    <name evidence="2" type="primary">yidD</name>
    <name evidence="2" type="ORF">K0B96_01085</name>
</gene>
<keyword evidence="1" id="KW-1003">Cell membrane</keyword>
<dbReference type="GO" id="GO:0005886">
    <property type="term" value="C:plasma membrane"/>
    <property type="evidence" value="ECO:0007669"/>
    <property type="project" value="UniProtKB-SubCell"/>
</dbReference>
<keyword evidence="3" id="KW-1185">Reference proteome</keyword>
<comment type="similarity">
    <text evidence="1">Belongs to the UPF0161 family.</text>
</comment>
<evidence type="ECO:0000256" key="1">
    <source>
        <dbReference type="HAMAP-Rule" id="MF_00386"/>
    </source>
</evidence>
<dbReference type="Pfam" id="PF01809">
    <property type="entry name" value="YidD"/>
    <property type="match status" value="1"/>
</dbReference>
<dbReference type="PANTHER" id="PTHR33383:SF1">
    <property type="entry name" value="MEMBRANE PROTEIN INSERTION EFFICIENCY FACTOR-RELATED"/>
    <property type="match status" value="1"/>
</dbReference>
<evidence type="ECO:0000313" key="3">
    <source>
        <dbReference type="Proteomes" id="UP000825051"/>
    </source>
</evidence>
<proteinExistence type="inferred from homology"/>
<accession>A0A8F9XLH8</accession>
<dbReference type="PANTHER" id="PTHR33383">
    <property type="entry name" value="MEMBRANE PROTEIN INSERTION EFFICIENCY FACTOR-RELATED"/>
    <property type="match status" value="1"/>
</dbReference>
<protein>
    <recommendedName>
        <fullName evidence="1">Putative membrane protein insertion efficiency factor</fullName>
    </recommendedName>
</protein>
<sequence>MPERSPTLTALIAGLPARGLLALVRGYQVLLSPVLPALFGPACGCRFHPTCSHYAATAVATHGALRGSWLAVRRLVRCTPLSAGGLDPVPPARAPRWNCSRVPAA</sequence>
<keyword evidence="1" id="KW-0472">Membrane</keyword>
<dbReference type="NCBIfam" id="TIGR00278">
    <property type="entry name" value="membrane protein insertion efficiency factor YidD"/>
    <property type="match status" value="1"/>
</dbReference>
<dbReference type="RefSeq" id="WP_220162867.1">
    <property type="nucleotide sequence ID" value="NZ_CP080507.1"/>
</dbReference>
<dbReference type="HAMAP" id="MF_00386">
    <property type="entry name" value="UPF0161_YidD"/>
    <property type="match status" value="1"/>
</dbReference>
<dbReference type="InterPro" id="IPR002696">
    <property type="entry name" value="Membr_insert_effic_factor_YidD"/>
</dbReference>
<dbReference type="SMART" id="SM01234">
    <property type="entry name" value="Haemolytic"/>
    <property type="match status" value="1"/>
</dbReference>
<dbReference type="EMBL" id="CP080507">
    <property type="protein sequence ID" value="QYM79241.1"/>
    <property type="molecule type" value="Genomic_DNA"/>
</dbReference>
<organism evidence="2 3">
    <name type="scientific">Horticoccus luteus</name>
    <dbReference type="NCBI Taxonomy" id="2862869"/>
    <lineage>
        <taxon>Bacteria</taxon>
        <taxon>Pseudomonadati</taxon>
        <taxon>Verrucomicrobiota</taxon>
        <taxon>Opitutia</taxon>
        <taxon>Opitutales</taxon>
        <taxon>Opitutaceae</taxon>
        <taxon>Horticoccus</taxon>
    </lineage>
</organism>
<name>A0A8F9XLH8_9BACT</name>
<reference evidence="2" key="1">
    <citation type="submission" date="2021-08" db="EMBL/GenBank/DDBJ databases">
        <title>Genome of a novel bacterium of the phylum Verrucomicrobia, Oleiharenicola sp. KSB-15.</title>
        <authorList>
            <person name="Chung J.-H."/>
            <person name="Ahn J.-H."/>
            <person name="Yoon Y."/>
            <person name="Kim D.-Y."/>
            <person name="An S.-H."/>
            <person name="Park I."/>
            <person name="Yeon J."/>
        </authorList>
    </citation>
    <scope>NUCLEOTIDE SEQUENCE</scope>
    <source>
        <strain evidence="2">KSB-15</strain>
    </source>
</reference>
<dbReference type="KEGG" id="ole:K0B96_01085"/>
<evidence type="ECO:0000313" key="2">
    <source>
        <dbReference type="EMBL" id="QYM79241.1"/>
    </source>
</evidence>
<dbReference type="AlphaFoldDB" id="A0A8F9XLH8"/>
<dbReference type="Proteomes" id="UP000825051">
    <property type="component" value="Chromosome"/>
</dbReference>